<feature type="compositionally biased region" description="Low complexity" evidence="1">
    <location>
        <begin position="42"/>
        <end position="53"/>
    </location>
</feature>
<reference evidence="2 3" key="1">
    <citation type="submission" date="2016-10" db="EMBL/GenBank/DDBJ databases">
        <authorList>
            <person name="de Groot N.N."/>
        </authorList>
    </citation>
    <scope>NUCLEOTIDE SEQUENCE [LARGE SCALE GENOMIC DNA]</scope>
    <source>
        <strain evidence="2 3">DSM 3217</strain>
    </source>
</reference>
<dbReference type="RefSeq" id="WP_090174077.1">
    <property type="nucleotide sequence ID" value="NZ_FMXR01000013.1"/>
</dbReference>
<evidence type="ECO:0000256" key="1">
    <source>
        <dbReference type="SAM" id="MobiDB-lite"/>
    </source>
</evidence>
<accession>A0A1G6BWL1</accession>
<evidence type="ECO:0008006" key="4">
    <source>
        <dbReference type="Google" id="ProtNLM"/>
    </source>
</evidence>
<dbReference type="PROSITE" id="PS51257">
    <property type="entry name" value="PROKAR_LIPOPROTEIN"/>
    <property type="match status" value="1"/>
</dbReference>
<evidence type="ECO:0000313" key="2">
    <source>
        <dbReference type="EMBL" id="SDB24978.1"/>
    </source>
</evidence>
<keyword evidence="3" id="KW-1185">Reference proteome</keyword>
<dbReference type="AlphaFoldDB" id="A0A1G6BWL1"/>
<name>A0A1G6BWL1_EUBOX</name>
<dbReference type="Proteomes" id="UP000199228">
    <property type="component" value="Unassembled WGS sequence"/>
</dbReference>
<feature type="region of interest" description="Disordered" evidence="1">
    <location>
        <begin position="31"/>
        <end position="55"/>
    </location>
</feature>
<proteinExistence type="predicted"/>
<feature type="compositionally biased region" description="Low complexity" evidence="1">
    <location>
        <begin position="354"/>
        <end position="408"/>
    </location>
</feature>
<dbReference type="EMBL" id="FMXR01000013">
    <property type="protein sequence ID" value="SDB24978.1"/>
    <property type="molecule type" value="Genomic_DNA"/>
</dbReference>
<feature type="region of interest" description="Disordered" evidence="1">
    <location>
        <begin position="343"/>
        <end position="408"/>
    </location>
</feature>
<gene>
    <name evidence="2" type="ORF">SAMN02910417_01849</name>
</gene>
<evidence type="ECO:0000313" key="3">
    <source>
        <dbReference type="Proteomes" id="UP000199228"/>
    </source>
</evidence>
<dbReference type="OrthoDB" id="9769893at2"/>
<dbReference type="STRING" id="1732.SAMN02910417_01849"/>
<protein>
    <recommendedName>
        <fullName evidence="4">PEGA domain-containing protein</fullName>
    </recommendedName>
</protein>
<sequence>MKKHLRLIGCIVLVVAVLTVAGGCGTTSRSGGLVKGSRVGGTATESTQTSSEETQMEEDVYRIDEIDTVEQMIRFENLSNGQLERYTYNGSTYIYDKNEISTTVDSLYCGMPVTFEVNESSELLKSVTESNALWIQEDISNFSIDEQEGVLTIGSTDYKLSDDARVYQNNERITYEDISQEDVLSVIGTARKIISLVVTSGHGTIRLTNTDLFEGGWLTVGTVVSKEVEKDMEFDVSAGTYTVAVANNGYGDHTQVEVKENEVTLVDCSKLKGDGPQYCKIKFSIPYDGAKLYINGKETDYSKEITLQYGAYSLQVVAKEYETWSRTLMVASETATIGVVLSAQSDTESETSTDDSSSTQSSTDSSATAGSLAGSLAGSTAGTASSSSSTTSTGSTTSSSSTSSVSDDTLSTLSNLISNLTGSSDDDDD</sequence>
<organism evidence="2 3">
    <name type="scientific">Eubacterium oxidoreducens</name>
    <dbReference type="NCBI Taxonomy" id="1732"/>
    <lineage>
        <taxon>Bacteria</taxon>
        <taxon>Bacillati</taxon>
        <taxon>Bacillota</taxon>
        <taxon>Clostridia</taxon>
        <taxon>Eubacteriales</taxon>
        <taxon>Eubacteriaceae</taxon>
        <taxon>Eubacterium</taxon>
    </lineage>
</organism>